<dbReference type="PANTHER" id="PTHR24403:SF67">
    <property type="entry name" value="FI01116P-RELATED"/>
    <property type="match status" value="1"/>
</dbReference>
<dbReference type="AlphaFoldDB" id="A0A9N9QLG8"/>
<evidence type="ECO:0000256" key="2">
    <source>
        <dbReference type="ARBA" id="ARBA00022737"/>
    </source>
</evidence>
<dbReference type="PROSITE" id="PS50157">
    <property type="entry name" value="ZINC_FINGER_C2H2_2"/>
    <property type="match status" value="1"/>
</dbReference>
<dbReference type="PROSITE" id="PS00028">
    <property type="entry name" value="ZINC_FINGER_C2H2_1"/>
    <property type="match status" value="2"/>
</dbReference>
<feature type="domain" description="C2H2-type" evidence="7">
    <location>
        <begin position="474"/>
        <end position="496"/>
    </location>
</feature>
<evidence type="ECO:0000259" key="7">
    <source>
        <dbReference type="PROSITE" id="PS50157"/>
    </source>
</evidence>
<dbReference type="GO" id="GO:0008270">
    <property type="term" value="F:zinc ion binding"/>
    <property type="evidence" value="ECO:0007669"/>
    <property type="project" value="UniProtKB-KW"/>
</dbReference>
<dbReference type="Gene3D" id="3.30.160.60">
    <property type="entry name" value="Classic Zinc Finger"/>
    <property type="match status" value="2"/>
</dbReference>
<dbReference type="EMBL" id="OU892282">
    <property type="protein sequence ID" value="CAG9770280.1"/>
    <property type="molecule type" value="Genomic_DNA"/>
</dbReference>
<reference evidence="8" key="1">
    <citation type="submission" date="2022-01" db="EMBL/GenBank/DDBJ databases">
        <authorList>
            <person name="King R."/>
        </authorList>
    </citation>
    <scope>NUCLEOTIDE SEQUENCE</scope>
</reference>
<keyword evidence="2" id="KW-0677">Repeat</keyword>
<sequence length="571" mass="65713">MSSSILNDHSTVCRCCLKVLDTTGFTYIDDENGYVDNVGNVREMLQFCVPELDLYVSTQPVICYNCLPILVQIYNFKIKCLNGENLIKSYITRNNLFDYNQVNLNCVLMDDLKTKSQKIQIESRIKDMMLKEIPENNDSNNEQQVVPNDVTQSKSSANSNYDVNMETEDDYDDDDDDEDEEDNNDKEMKVEFDETEEIDLNYCENIDSAETENREIIELEKDTNKNNDDVTIINDPTQIVAVRKDLFDYKKEQPNIIEEPKEPARVILNQGMVAQNGRIIIKIDKTKLQSLGIKTLATQLSESEPKLAPIQVTVPSSSSEQSPPVPVACTPKIIQVQTVKPAEDIPENKPKYNCNKCGFETDDVIKIYDHNRSTHNFDYTCQHCPFSTSKVELLGKHMTMVHPQNMVQRSLHFKVTENYACSMCPFSVKSLDLLRSHHLSAHGNADDKVPIVLNSAFTEDCIRTEPRILKRLEYTCDVCPYTTKDKSNLRKHLFTHGTKPLKCDFCTYKCVSPYQLRRHQKQKHGKQGEQRPRNQPYMLPDFKKQNSDEMDNFKITLESIKRELEKEIATS</sequence>
<dbReference type="PANTHER" id="PTHR24403">
    <property type="entry name" value="ZINC FINGER PROTEIN"/>
    <property type="match status" value="1"/>
</dbReference>
<evidence type="ECO:0000256" key="3">
    <source>
        <dbReference type="ARBA" id="ARBA00022771"/>
    </source>
</evidence>
<evidence type="ECO:0000313" key="8">
    <source>
        <dbReference type="EMBL" id="CAG9770280.1"/>
    </source>
</evidence>
<dbReference type="InterPro" id="IPR036236">
    <property type="entry name" value="Znf_C2H2_sf"/>
</dbReference>
<evidence type="ECO:0000256" key="1">
    <source>
        <dbReference type="ARBA" id="ARBA00022723"/>
    </source>
</evidence>
<feature type="region of interest" description="Disordered" evidence="6">
    <location>
        <begin position="135"/>
        <end position="190"/>
    </location>
</feature>
<feature type="compositionally biased region" description="Acidic residues" evidence="6">
    <location>
        <begin position="165"/>
        <end position="184"/>
    </location>
</feature>
<feature type="region of interest" description="Disordered" evidence="6">
    <location>
        <begin position="519"/>
        <end position="545"/>
    </location>
</feature>
<dbReference type="InterPro" id="IPR013087">
    <property type="entry name" value="Znf_C2H2_type"/>
</dbReference>
<dbReference type="InterPro" id="IPR050688">
    <property type="entry name" value="Zinc_finger/UBP_domain"/>
</dbReference>
<proteinExistence type="predicted"/>
<dbReference type="Proteomes" id="UP001152799">
    <property type="component" value="Chromosome 6"/>
</dbReference>
<keyword evidence="1" id="KW-0479">Metal-binding</keyword>
<name>A0A9N9QLG8_9CUCU</name>
<evidence type="ECO:0000256" key="5">
    <source>
        <dbReference type="PROSITE-ProRule" id="PRU00042"/>
    </source>
</evidence>
<keyword evidence="4" id="KW-0862">Zinc</keyword>
<accession>A0A9N9QLG8</accession>
<keyword evidence="9" id="KW-1185">Reference proteome</keyword>
<organism evidence="8 9">
    <name type="scientific">Ceutorhynchus assimilis</name>
    <name type="common">cabbage seed weevil</name>
    <dbReference type="NCBI Taxonomy" id="467358"/>
    <lineage>
        <taxon>Eukaryota</taxon>
        <taxon>Metazoa</taxon>
        <taxon>Ecdysozoa</taxon>
        <taxon>Arthropoda</taxon>
        <taxon>Hexapoda</taxon>
        <taxon>Insecta</taxon>
        <taxon>Pterygota</taxon>
        <taxon>Neoptera</taxon>
        <taxon>Endopterygota</taxon>
        <taxon>Coleoptera</taxon>
        <taxon>Polyphaga</taxon>
        <taxon>Cucujiformia</taxon>
        <taxon>Curculionidae</taxon>
        <taxon>Ceutorhynchinae</taxon>
        <taxon>Ceutorhynchus</taxon>
    </lineage>
</organism>
<gene>
    <name evidence="8" type="ORF">CEUTPL_LOCUS10735</name>
</gene>
<evidence type="ECO:0000256" key="6">
    <source>
        <dbReference type="SAM" id="MobiDB-lite"/>
    </source>
</evidence>
<feature type="compositionally biased region" description="Polar residues" evidence="6">
    <location>
        <begin position="136"/>
        <end position="161"/>
    </location>
</feature>
<evidence type="ECO:0000313" key="9">
    <source>
        <dbReference type="Proteomes" id="UP001152799"/>
    </source>
</evidence>
<dbReference type="SMART" id="SM00868">
    <property type="entry name" value="zf-AD"/>
    <property type="match status" value="1"/>
</dbReference>
<dbReference type="Pfam" id="PF00096">
    <property type="entry name" value="zf-C2H2"/>
    <property type="match status" value="1"/>
</dbReference>
<dbReference type="SMART" id="SM00355">
    <property type="entry name" value="ZnF_C2H2"/>
    <property type="match status" value="5"/>
</dbReference>
<protein>
    <recommendedName>
        <fullName evidence="7">C2H2-type domain-containing protein</fullName>
    </recommendedName>
</protein>
<dbReference type="GO" id="GO:0005634">
    <property type="term" value="C:nucleus"/>
    <property type="evidence" value="ECO:0007669"/>
    <property type="project" value="InterPro"/>
</dbReference>
<keyword evidence="3 5" id="KW-0863">Zinc-finger</keyword>
<dbReference type="InterPro" id="IPR012934">
    <property type="entry name" value="Znf_AD"/>
</dbReference>
<dbReference type="GO" id="GO:0045944">
    <property type="term" value="P:positive regulation of transcription by RNA polymerase II"/>
    <property type="evidence" value="ECO:0007669"/>
    <property type="project" value="TreeGrafter"/>
</dbReference>
<dbReference type="SUPFAM" id="SSF57667">
    <property type="entry name" value="beta-beta-alpha zinc fingers"/>
    <property type="match status" value="1"/>
</dbReference>
<dbReference type="OrthoDB" id="6713977at2759"/>
<evidence type="ECO:0000256" key="4">
    <source>
        <dbReference type="ARBA" id="ARBA00022833"/>
    </source>
</evidence>